<accession>A0AAV8X6Q8</accession>
<evidence type="ECO:0000256" key="1">
    <source>
        <dbReference type="SAM" id="MobiDB-lite"/>
    </source>
</evidence>
<dbReference type="EMBL" id="JANEYF010003737">
    <property type="protein sequence ID" value="KAJ8934279.1"/>
    <property type="molecule type" value="Genomic_DNA"/>
</dbReference>
<name>A0AAV8X6Q8_9CUCU</name>
<feature type="region of interest" description="Disordered" evidence="1">
    <location>
        <begin position="1"/>
        <end position="84"/>
    </location>
</feature>
<protein>
    <submittedName>
        <fullName evidence="2">Uncharacterized protein</fullName>
    </submittedName>
</protein>
<dbReference type="AlphaFoldDB" id="A0AAV8X6Q8"/>
<feature type="compositionally biased region" description="Basic and acidic residues" evidence="1">
    <location>
        <begin position="50"/>
        <end position="60"/>
    </location>
</feature>
<evidence type="ECO:0000313" key="3">
    <source>
        <dbReference type="Proteomes" id="UP001162156"/>
    </source>
</evidence>
<evidence type="ECO:0000313" key="2">
    <source>
        <dbReference type="EMBL" id="KAJ8934279.1"/>
    </source>
</evidence>
<comment type="caution">
    <text evidence="2">The sequence shown here is derived from an EMBL/GenBank/DDBJ whole genome shotgun (WGS) entry which is preliminary data.</text>
</comment>
<dbReference type="Proteomes" id="UP001162156">
    <property type="component" value="Unassembled WGS sequence"/>
</dbReference>
<gene>
    <name evidence="2" type="ORF">NQ314_013465</name>
</gene>
<feature type="compositionally biased region" description="Basic and acidic residues" evidence="1">
    <location>
        <begin position="74"/>
        <end position="84"/>
    </location>
</feature>
<sequence length="84" mass="9533">MEEYPWGQNQFYHGTLPSDRLRLYVPPDDDPDASTSTSENDESDVDTVQLDDRDVRHVRTAETVGVRPPVATPRSEKTENGEDE</sequence>
<proteinExistence type="predicted"/>
<organism evidence="2 3">
    <name type="scientific">Rhamnusium bicolor</name>
    <dbReference type="NCBI Taxonomy" id="1586634"/>
    <lineage>
        <taxon>Eukaryota</taxon>
        <taxon>Metazoa</taxon>
        <taxon>Ecdysozoa</taxon>
        <taxon>Arthropoda</taxon>
        <taxon>Hexapoda</taxon>
        <taxon>Insecta</taxon>
        <taxon>Pterygota</taxon>
        <taxon>Neoptera</taxon>
        <taxon>Endopterygota</taxon>
        <taxon>Coleoptera</taxon>
        <taxon>Polyphaga</taxon>
        <taxon>Cucujiformia</taxon>
        <taxon>Chrysomeloidea</taxon>
        <taxon>Cerambycidae</taxon>
        <taxon>Lepturinae</taxon>
        <taxon>Rhagiini</taxon>
        <taxon>Rhamnusium</taxon>
    </lineage>
</organism>
<keyword evidence="3" id="KW-1185">Reference proteome</keyword>
<reference evidence="2" key="1">
    <citation type="journal article" date="2023" name="Insect Mol. Biol.">
        <title>Genome sequencing provides insights into the evolution of gene families encoding plant cell wall-degrading enzymes in longhorned beetles.</title>
        <authorList>
            <person name="Shin N.R."/>
            <person name="Okamura Y."/>
            <person name="Kirsch R."/>
            <person name="Pauchet Y."/>
        </authorList>
    </citation>
    <scope>NUCLEOTIDE SEQUENCE</scope>
    <source>
        <strain evidence="2">RBIC_L_NR</strain>
    </source>
</reference>